<gene>
    <name evidence="8" type="ORF">GcLGCM259_1809</name>
</gene>
<evidence type="ECO:0000313" key="8">
    <source>
        <dbReference type="EMBL" id="QCY47527.1"/>
    </source>
</evidence>
<dbReference type="InterPro" id="IPR013762">
    <property type="entry name" value="Integrase-like_cat_sf"/>
</dbReference>
<comment type="similarity">
    <text evidence="1">Belongs to the 'phage' integrase family.</text>
</comment>
<dbReference type="EMBL" id="CP034412">
    <property type="protein sequence ID" value="QCY47527.1"/>
    <property type="molecule type" value="Genomic_DNA"/>
</dbReference>
<proteinExistence type="inferred from homology"/>
<evidence type="ECO:0000256" key="3">
    <source>
        <dbReference type="ARBA" id="ARBA00023125"/>
    </source>
</evidence>
<dbReference type="InterPro" id="IPR011010">
    <property type="entry name" value="DNA_brk_join_enz"/>
</dbReference>
<evidence type="ECO:0000259" key="7">
    <source>
        <dbReference type="PROSITE" id="PS51900"/>
    </source>
</evidence>
<feature type="domain" description="Core-binding (CB)" evidence="7">
    <location>
        <begin position="1"/>
        <end position="79"/>
    </location>
</feature>
<dbReference type="GO" id="GO:0015074">
    <property type="term" value="P:DNA integration"/>
    <property type="evidence" value="ECO:0007669"/>
    <property type="project" value="UniProtKB-KW"/>
</dbReference>
<dbReference type="GO" id="GO:0006310">
    <property type="term" value="P:DNA recombination"/>
    <property type="evidence" value="ECO:0007669"/>
    <property type="project" value="UniProtKB-KW"/>
</dbReference>
<dbReference type="PROSITE" id="PS51898">
    <property type="entry name" value="TYR_RECOMBINASE"/>
    <property type="match status" value="1"/>
</dbReference>
<dbReference type="AlphaFoldDB" id="A0A5B7WUE8"/>
<dbReference type="PROSITE" id="PS51900">
    <property type="entry name" value="CB"/>
    <property type="match status" value="1"/>
</dbReference>
<evidence type="ECO:0000256" key="4">
    <source>
        <dbReference type="ARBA" id="ARBA00023172"/>
    </source>
</evidence>
<dbReference type="Gene3D" id="1.10.150.130">
    <property type="match status" value="1"/>
</dbReference>
<keyword evidence="4" id="KW-0233">DNA recombination</keyword>
<dbReference type="PANTHER" id="PTHR30349">
    <property type="entry name" value="PHAGE INTEGRASE-RELATED"/>
    <property type="match status" value="1"/>
</dbReference>
<dbReference type="KEGG" id="gcr:GcLGCM259_1809"/>
<reference evidence="8 9" key="1">
    <citation type="submission" date="2018-12" db="EMBL/GenBank/DDBJ databases">
        <title>Complete Genome Sequence of Glutamicibacter creatinolyticus strain LGCM259,isolated from an abscess of a 12-year-old mare in Italy.</title>
        <authorList>
            <person name="Santos R.G."/>
            <person name="Silva A.L."/>
            <person name="Seyffert N."/>
            <person name="Castro T.L.P."/>
            <person name="Attili A.R."/>
            <person name="Rifici C."/>
            <person name="Mazzullo G."/>
            <person name="Brenig B."/>
            <person name="Venanzi F."/>
            <person name="Azevedo V."/>
        </authorList>
    </citation>
    <scope>NUCLEOTIDE SEQUENCE [LARGE SCALE GENOMIC DNA]</scope>
    <source>
        <strain evidence="8 9">LGCM 259</strain>
    </source>
</reference>
<dbReference type="InterPro" id="IPR010998">
    <property type="entry name" value="Integrase_recombinase_N"/>
</dbReference>
<name>A0A5B7WUE8_9MICC</name>
<evidence type="ECO:0000256" key="1">
    <source>
        <dbReference type="ARBA" id="ARBA00008857"/>
    </source>
</evidence>
<dbReference type="GO" id="GO:0003677">
    <property type="term" value="F:DNA binding"/>
    <property type="evidence" value="ECO:0007669"/>
    <property type="project" value="UniProtKB-UniRule"/>
</dbReference>
<organism evidence="8 9">
    <name type="scientific">Glutamicibacter creatinolyticus</name>
    <dbReference type="NCBI Taxonomy" id="162496"/>
    <lineage>
        <taxon>Bacteria</taxon>
        <taxon>Bacillati</taxon>
        <taxon>Actinomycetota</taxon>
        <taxon>Actinomycetes</taxon>
        <taxon>Micrococcales</taxon>
        <taxon>Micrococcaceae</taxon>
        <taxon>Glutamicibacter</taxon>
    </lineage>
</organism>
<dbReference type="CDD" id="cd00397">
    <property type="entry name" value="DNA_BRE_C"/>
    <property type="match status" value="1"/>
</dbReference>
<evidence type="ECO:0008006" key="10">
    <source>
        <dbReference type="Google" id="ProtNLM"/>
    </source>
</evidence>
<dbReference type="Pfam" id="PF00589">
    <property type="entry name" value="Phage_integrase"/>
    <property type="match status" value="1"/>
</dbReference>
<evidence type="ECO:0000256" key="2">
    <source>
        <dbReference type="ARBA" id="ARBA00022908"/>
    </source>
</evidence>
<evidence type="ECO:0000313" key="9">
    <source>
        <dbReference type="Proteomes" id="UP000307000"/>
    </source>
</evidence>
<dbReference type="InterPro" id="IPR004107">
    <property type="entry name" value="Integrase_SAM-like_N"/>
</dbReference>
<dbReference type="PANTHER" id="PTHR30349:SF41">
    <property type="entry name" value="INTEGRASE_RECOMBINASE PROTEIN MJ0367-RELATED"/>
    <property type="match status" value="1"/>
</dbReference>
<accession>A0A5B7WUE8</accession>
<dbReference type="SUPFAM" id="SSF56349">
    <property type="entry name" value="DNA breaking-rejoining enzymes"/>
    <property type="match status" value="1"/>
</dbReference>
<feature type="domain" description="Tyr recombinase" evidence="6">
    <location>
        <begin position="100"/>
        <end position="282"/>
    </location>
</feature>
<dbReference type="Pfam" id="PF02899">
    <property type="entry name" value="Phage_int_SAM_1"/>
    <property type="match status" value="1"/>
</dbReference>
<evidence type="ECO:0000259" key="6">
    <source>
        <dbReference type="PROSITE" id="PS51898"/>
    </source>
</evidence>
<dbReference type="Gene3D" id="1.10.443.10">
    <property type="entry name" value="Intergrase catalytic core"/>
    <property type="match status" value="1"/>
</dbReference>
<evidence type="ECO:0000256" key="5">
    <source>
        <dbReference type="PROSITE-ProRule" id="PRU01248"/>
    </source>
</evidence>
<dbReference type="InterPro" id="IPR050090">
    <property type="entry name" value="Tyrosine_recombinase_XerCD"/>
</dbReference>
<dbReference type="InterPro" id="IPR002104">
    <property type="entry name" value="Integrase_catalytic"/>
</dbReference>
<keyword evidence="9" id="KW-1185">Reference proteome</keyword>
<sequence>MLESWMLELRAERKSAATLKNYSDGVRAFIAWATANNKPLRLTKDNYHAFSGDLLDAGRQAATVRSRQLAVRRMSEWLAAEQEIPQDELANVKPAKLDTKVIEPLTQDEIKQFLKACQGNDFMARRDEAIFRLMVETGIRAGECTGMQLADLDLTHGTAIVRRGKGGKGRTVPFGAQTARALDRYRRARAQHVLADRPDLWLGTRQRGFTYDALHKALEKRAAIAGIDRFHPHLLRHTAAHRWLAAGGSEGGLMAVAGWTRPDMLQRYTKARAADRAAAEARNLNLGDL</sequence>
<keyword evidence="3 5" id="KW-0238">DNA-binding</keyword>
<keyword evidence="2" id="KW-0229">DNA integration</keyword>
<dbReference type="Proteomes" id="UP000307000">
    <property type="component" value="Chromosome"/>
</dbReference>
<protein>
    <recommendedName>
        <fullName evidence="10">Integrase</fullName>
    </recommendedName>
</protein>
<dbReference type="InterPro" id="IPR044068">
    <property type="entry name" value="CB"/>
</dbReference>